<proteinExistence type="predicted"/>
<reference evidence="1 2" key="1">
    <citation type="submission" date="2017-04" db="EMBL/GenBank/DDBJ databases">
        <authorList>
            <person name="Afonso C.L."/>
            <person name="Miller P.J."/>
            <person name="Scott M.A."/>
            <person name="Spackman E."/>
            <person name="Goraichik I."/>
            <person name="Dimitrov K.M."/>
            <person name="Suarez D.L."/>
            <person name="Swayne D.E."/>
        </authorList>
    </citation>
    <scope>NUCLEOTIDE SEQUENCE [LARGE SCALE GENOMIC DNA]</scope>
    <source>
        <strain evidence="1 2">DSM 3385</strain>
    </source>
</reference>
<protein>
    <submittedName>
        <fullName evidence="1">Uncharacterized protein</fullName>
    </submittedName>
</protein>
<evidence type="ECO:0000313" key="2">
    <source>
        <dbReference type="Proteomes" id="UP000192418"/>
    </source>
</evidence>
<organism evidence="1 2">
    <name type="scientific">Desulfocicer vacuolatum DSM 3385</name>
    <dbReference type="NCBI Taxonomy" id="1121400"/>
    <lineage>
        <taxon>Bacteria</taxon>
        <taxon>Pseudomonadati</taxon>
        <taxon>Thermodesulfobacteriota</taxon>
        <taxon>Desulfobacteria</taxon>
        <taxon>Desulfobacterales</taxon>
        <taxon>Desulfobacteraceae</taxon>
        <taxon>Desulfocicer</taxon>
    </lineage>
</organism>
<dbReference type="Proteomes" id="UP000192418">
    <property type="component" value="Unassembled WGS sequence"/>
</dbReference>
<keyword evidence="2" id="KW-1185">Reference proteome</keyword>
<name>A0A1W2DT91_9BACT</name>
<dbReference type="EMBL" id="FWXY01000020">
    <property type="protein sequence ID" value="SMD00649.1"/>
    <property type="molecule type" value="Genomic_DNA"/>
</dbReference>
<dbReference type="AlphaFoldDB" id="A0A1W2DT91"/>
<gene>
    <name evidence="1" type="ORF">SAMN02746065_12046</name>
</gene>
<evidence type="ECO:0000313" key="1">
    <source>
        <dbReference type="EMBL" id="SMD00649.1"/>
    </source>
</evidence>
<sequence>MTNPQITFMLYFEQIKNNYECCLDNFYMKYSANQRRISSFVVDGTESEYGPPVAVYMKYSVNMWSISTFVVGRAGSENGPPVAVITLE</sequence>
<accession>A0A1W2DT91</accession>